<dbReference type="EMBL" id="VTFH01000001">
    <property type="protein sequence ID" value="KAA8563249.1"/>
    <property type="molecule type" value="Genomic_DNA"/>
</dbReference>
<evidence type="ECO:0000313" key="2">
    <source>
        <dbReference type="Proteomes" id="UP000323425"/>
    </source>
</evidence>
<proteinExistence type="predicted"/>
<protein>
    <submittedName>
        <fullName evidence="1">Uncharacterized protein</fullName>
    </submittedName>
</protein>
<gene>
    <name evidence="1" type="ORF">FX985_03317</name>
</gene>
<name>A0A5M9J5G2_9PSED</name>
<accession>A0A5M9J5G2</accession>
<sequence length="169" mass="19324">MISILQNEVARLRQASNELAAQVQQYLAMGGEIHEGPAFGYRPEEVSLHYPADFQRATVREESNELADRVRKLAETMTIDEVIVETGIPRGKLRGLGKRYRFSFKRAVGKWSAPNKVQGEKEQALVQRIYECMELKMTQNKAGKHIGISTTLLKRLIRDYKIPYPVVTY</sequence>
<organism evidence="1 2">
    <name type="scientific">Pseudomonas extremaustralis</name>
    <dbReference type="NCBI Taxonomy" id="359110"/>
    <lineage>
        <taxon>Bacteria</taxon>
        <taxon>Pseudomonadati</taxon>
        <taxon>Pseudomonadota</taxon>
        <taxon>Gammaproteobacteria</taxon>
        <taxon>Pseudomonadales</taxon>
        <taxon>Pseudomonadaceae</taxon>
        <taxon>Pseudomonas</taxon>
    </lineage>
</organism>
<comment type="caution">
    <text evidence="1">The sequence shown here is derived from an EMBL/GenBank/DDBJ whole genome shotgun (WGS) entry which is preliminary data.</text>
</comment>
<dbReference type="AlphaFoldDB" id="A0A5M9J5G2"/>
<dbReference type="RefSeq" id="WP_150294864.1">
    <property type="nucleotide sequence ID" value="NZ_VTFH01000001.1"/>
</dbReference>
<reference evidence="1 2" key="1">
    <citation type="journal article" date="2018" name="Plant Biotechnol. Rep.">
        <title>Diversity and antifungal activity of endophytic bacteria associated with Panax ginseng seedlings.</title>
        <authorList>
            <person name="Park J.M."/>
            <person name="Hong C.E."/>
            <person name="Jo S.H."/>
        </authorList>
    </citation>
    <scope>NUCLEOTIDE SEQUENCE [LARGE SCALE GENOMIC DNA]</scope>
    <source>
        <strain evidence="1 2">PgKB38</strain>
    </source>
</reference>
<evidence type="ECO:0000313" key="1">
    <source>
        <dbReference type="EMBL" id="KAA8563249.1"/>
    </source>
</evidence>
<dbReference type="Proteomes" id="UP000323425">
    <property type="component" value="Unassembled WGS sequence"/>
</dbReference>